<evidence type="ECO:0000313" key="3">
    <source>
        <dbReference type="Proteomes" id="UP000092445"/>
    </source>
</evidence>
<keyword evidence="1" id="KW-1133">Transmembrane helix</keyword>
<reference evidence="2" key="2">
    <citation type="submission" date="2020-05" db="UniProtKB">
        <authorList>
            <consortium name="EnsemblMetazoa"/>
        </authorList>
    </citation>
    <scope>IDENTIFICATION</scope>
    <source>
        <strain evidence="2">IAEA</strain>
    </source>
</reference>
<name>A0A1B0AD63_GLOPL</name>
<reference evidence="3" key="1">
    <citation type="submission" date="2014-03" db="EMBL/GenBank/DDBJ databases">
        <authorList>
            <person name="Aksoy S."/>
            <person name="Warren W."/>
            <person name="Wilson R.K."/>
        </authorList>
    </citation>
    <scope>NUCLEOTIDE SEQUENCE [LARGE SCALE GENOMIC DNA]</scope>
    <source>
        <strain evidence="3">IAEA</strain>
    </source>
</reference>
<keyword evidence="1" id="KW-0812">Transmembrane</keyword>
<dbReference type="Proteomes" id="UP000092445">
    <property type="component" value="Unassembled WGS sequence"/>
</dbReference>
<sequence length="143" mass="16164">MCNNDRIKPFHLYCIHVPIMTISTILISFRVCLINLQTANCGFMFTSMSTYRGFSVYNPANSEVMFNAPHITTAGVFFPHVNVFPEQNCLRDGHDERKGFDPLVTLAEFCSHHDNHLRIHIEIGKIGPISSVLCPNRSQAVLL</sequence>
<organism evidence="2 3">
    <name type="scientific">Glossina pallidipes</name>
    <name type="common">Tsetse fly</name>
    <dbReference type="NCBI Taxonomy" id="7398"/>
    <lineage>
        <taxon>Eukaryota</taxon>
        <taxon>Metazoa</taxon>
        <taxon>Ecdysozoa</taxon>
        <taxon>Arthropoda</taxon>
        <taxon>Hexapoda</taxon>
        <taxon>Insecta</taxon>
        <taxon>Pterygota</taxon>
        <taxon>Neoptera</taxon>
        <taxon>Endopterygota</taxon>
        <taxon>Diptera</taxon>
        <taxon>Brachycera</taxon>
        <taxon>Muscomorpha</taxon>
        <taxon>Hippoboscoidea</taxon>
        <taxon>Glossinidae</taxon>
        <taxon>Glossina</taxon>
    </lineage>
</organism>
<accession>A0A1B0AD63</accession>
<keyword evidence="3" id="KW-1185">Reference proteome</keyword>
<dbReference type="EnsemblMetazoa" id="GPAI041806-RA">
    <property type="protein sequence ID" value="GPAI041806-PA"/>
    <property type="gene ID" value="GPAI041806"/>
</dbReference>
<evidence type="ECO:0000256" key="1">
    <source>
        <dbReference type="SAM" id="Phobius"/>
    </source>
</evidence>
<keyword evidence="1" id="KW-0472">Membrane</keyword>
<dbReference type="VEuPathDB" id="VectorBase:GPAI041806"/>
<evidence type="ECO:0000313" key="2">
    <source>
        <dbReference type="EnsemblMetazoa" id="GPAI041806-PA"/>
    </source>
</evidence>
<protein>
    <submittedName>
        <fullName evidence="2">Uncharacterized protein</fullName>
    </submittedName>
</protein>
<proteinExistence type="predicted"/>
<dbReference type="AlphaFoldDB" id="A0A1B0AD63"/>
<feature type="transmembrane region" description="Helical" evidence="1">
    <location>
        <begin position="12"/>
        <end position="31"/>
    </location>
</feature>